<accession>A0A0K8MD78</accession>
<dbReference type="SMART" id="SM00874">
    <property type="entry name" value="B5"/>
    <property type="match status" value="1"/>
</dbReference>
<evidence type="ECO:0000259" key="18">
    <source>
        <dbReference type="PROSITE" id="PS51447"/>
    </source>
</evidence>
<evidence type="ECO:0000259" key="19">
    <source>
        <dbReference type="PROSITE" id="PS51483"/>
    </source>
</evidence>
<dbReference type="InterPro" id="IPR036690">
    <property type="entry name" value="Fdx_antiC-bd_sf"/>
</dbReference>
<dbReference type="InterPro" id="IPR033714">
    <property type="entry name" value="tRNA_bind_bactPheRS"/>
</dbReference>
<proteinExistence type="inferred from homology"/>
<dbReference type="Gene3D" id="3.30.56.10">
    <property type="match status" value="2"/>
</dbReference>
<dbReference type="CDD" id="cd00769">
    <property type="entry name" value="PheRS_beta_core"/>
    <property type="match status" value="1"/>
</dbReference>
<dbReference type="InterPro" id="IPR045864">
    <property type="entry name" value="aa-tRNA-synth_II/BPL/LPL"/>
</dbReference>
<keyword evidence="7 15" id="KW-0479">Metal-binding</keyword>
<dbReference type="AlphaFoldDB" id="A0A0K8MD78"/>
<dbReference type="SUPFAM" id="SSF55681">
    <property type="entry name" value="Class II aaRS and biotin synthetases"/>
    <property type="match status" value="1"/>
</dbReference>
<dbReference type="GO" id="GO:0006432">
    <property type="term" value="P:phenylalanyl-tRNA aminoacylation"/>
    <property type="evidence" value="ECO:0007669"/>
    <property type="project" value="UniProtKB-UniRule"/>
</dbReference>
<dbReference type="SMART" id="SM00873">
    <property type="entry name" value="B3_4"/>
    <property type="match status" value="1"/>
</dbReference>
<keyword evidence="5 16" id="KW-0820">tRNA-binding</keyword>
<dbReference type="InterPro" id="IPR012340">
    <property type="entry name" value="NA-bd_OB-fold"/>
</dbReference>
<dbReference type="GO" id="GO:0000287">
    <property type="term" value="F:magnesium ion binding"/>
    <property type="evidence" value="ECO:0007669"/>
    <property type="project" value="UniProtKB-UniRule"/>
</dbReference>
<dbReference type="InterPro" id="IPR009061">
    <property type="entry name" value="DNA-bd_dom_put_sf"/>
</dbReference>
<dbReference type="InterPro" id="IPR002547">
    <property type="entry name" value="tRNA-bd_dom"/>
</dbReference>
<name>A0A0K8MD78_9PROT</name>
<dbReference type="NCBIfam" id="TIGR00472">
    <property type="entry name" value="pheT_bact"/>
    <property type="match status" value="1"/>
</dbReference>
<dbReference type="Pfam" id="PF01588">
    <property type="entry name" value="tRNA_bind"/>
    <property type="match status" value="1"/>
</dbReference>
<dbReference type="OrthoDB" id="9805455at2"/>
<dbReference type="GO" id="GO:0004826">
    <property type="term" value="F:phenylalanine-tRNA ligase activity"/>
    <property type="evidence" value="ECO:0007669"/>
    <property type="project" value="UniProtKB-UniRule"/>
</dbReference>
<dbReference type="NCBIfam" id="NF045760">
    <property type="entry name" value="YtpR"/>
    <property type="match status" value="1"/>
</dbReference>
<dbReference type="SUPFAM" id="SSF54991">
    <property type="entry name" value="Anticodon-binding domain of PheRS"/>
    <property type="match status" value="1"/>
</dbReference>
<dbReference type="Gene3D" id="3.50.40.10">
    <property type="entry name" value="Phenylalanyl-trna Synthetase, Chain B, domain 3"/>
    <property type="match status" value="1"/>
</dbReference>
<organism evidence="20 21">
    <name type="scientific">Caedimonas varicaedens</name>
    <dbReference type="NCBI Taxonomy" id="1629334"/>
    <lineage>
        <taxon>Bacteria</taxon>
        <taxon>Pseudomonadati</taxon>
        <taxon>Pseudomonadota</taxon>
        <taxon>Alphaproteobacteria</taxon>
        <taxon>Holosporales</taxon>
        <taxon>Caedimonadaceae</taxon>
        <taxon>Caedimonas</taxon>
    </lineage>
</organism>
<dbReference type="GO" id="GO:0005524">
    <property type="term" value="F:ATP binding"/>
    <property type="evidence" value="ECO:0007669"/>
    <property type="project" value="UniProtKB-UniRule"/>
</dbReference>
<evidence type="ECO:0000256" key="16">
    <source>
        <dbReference type="PROSITE-ProRule" id="PRU00209"/>
    </source>
</evidence>
<evidence type="ECO:0000256" key="2">
    <source>
        <dbReference type="ARBA" id="ARBA00008653"/>
    </source>
</evidence>
<reference evidence="20 21" key="1">
    <citation type="submission" date="2015-03" db="EMBL/GenBank/DDBJ databases">
        <title>Caedibacter varicaedens, whole genome shotgun sequence.</title>
        <authorList>
            <person name="Suzuki H."/>
            <person name="Dapper A.L."/>
            <person name="Gibson A.K."/>
            <person name="Jackson C."/>
            <person name="Lee H."/>
            <person name="Pejaver V.R."/>
            <person name="Doak T."/>
            <person name="Lynch M."/>
        </authorList>
    </citation>
    <scope>NUCLEOTIDE SEQUENCE [LARGE SCALE GENOMIC DNA]</scope>
</reference>
<evidence type="ECO:0000256" key="12">
    <source>
        <dbReference type="ARBA" id="ARBA00022917"/>
    </source>
</evidence>
<comment type="subcellular location">
    <subcellularLocation>
        <location evidence="1 15">Cytoplasm</location>
    </subcellularLocation>
</comment>
<comment type="subunit">
    <text evidence="3 15">Tetramer of two alpha and two beta subunits.</text>
</comment>
<dbReference type="PROSITE" id="PS50886">
    <property type="entry name" value="TRBD"/>
    <property type="match status" value="1"/>
</dbReference>
<sequence>MKFTLSWLRDHLDTKATLEEITTRLTANGLLVDSVENPAETLKGFKIVEILEAHPHPNADRLKVCRVNTGTDIVQVVCGAPNARAGLKGIFASPGTTIPTSGMVLGKSRIRDVESAGMMCSERELGLGDSHEGIIELPLDAPVGEDFCVYKGLDDLVIDIEITPNRGDCLGVRGIARDLAATGIGDLKPLKIPSLKGKFSSAFQVRIDDLQGCPFFTGRLIRNVRNSPSPEWLQKKLRAIGLKPISALVDITNFMSYDRGRPMHVFDADKLQGSLTIRKARTGDQLQALDNNTYLIPSDALVITDEHDVCSLAGIMGGLASGCSEETVNVFVESALFEPVRIAMAGRALRILSDSRYRFERGVDPAVIEEGLEQATQMILDFCGGEASNIIRAGVAPSEHHRVPFHTSRVQTLGGLSLPKEKIYEILERLGFMPEGEHTFKVPSWRPDIKGEADLVEEILRIHGYNAVEAVDLPRITPEEIRQNPESQVDRPWKIRCSLVSRGMSEAYTWSFIKKEWAEKFGGGDSLLAVENPISADMSDMRPSLLPLLLDALRRNIARGHKELALFEIGNQYHVAGEVLAATGIRGLETGPRHWLNSGRSVDLFDAKADVYAVLESCGFDPSSLQLSTEMPPWYHPGRSGTLMLGAKTKVAYFGELHPQILEMFDLQEPVVGFEVFVNTIPAAKGLKKDFTLLSPYQPVERDFSFILDTHIPGEKLLQLIQKLDKNLITSVSVFDVYQGKEVPEGKKSVALSVRLEPRENTLTEAEITNLSNKIIENAQKILGAELRS</sequence>
<dbReference type="EC" id="6.1.1.20" evidence="15"/>
<evidence type="ECO:0000256" key="6">
    <source>
        <dbReference type="ARBA" id="ARBA00022598"/>
    </source>
</evidence>
<feature type="binding site" evidence="15">
    <location>
        <position position="454"/>
    </location>
    <ligand>
        <name>Mg(2+)</name>
        <dbReference type="ChEBI" id="CHEBI:18420"/>
        <note>shared with alpha subunit</note>
    </ligand>
</feature>
<evidence type="ECO:0000259" key="17">
    <source>
        <dbReference type="PROSITE" id="PS50886"/>
    </source>
</evidence>
<dbReference type="STRING" id="1629334.Cva_00494"/>
<feature type="binding site" evidence="15">
    <location>
        <position position="457"/>
    </location>
    <ligand>
        <name>Mg(2+)</name>
        <dbReference type="ChEBI" id="CHEBI:18420"/>
        <note>shared with alpha subunit</note>
    </ligand>
</feature>
<dbReference type="Gene3D" id="3.30.70.380">
    <property type="entry name" value="Ferrodoxin-fold anticodon-binding domain"/>
    <property type="match status" value="1"/>
</dbReference>
<keyword evidence="10 15" id="KW-0460">Magnesium</keyword>
<feature type="domain" description="FDX-ACB" evidence="18">
    <location>
        <begin position="695"/>
        <end position="788"/>
    </location>
</feature>
<dbReference type="Proteomes" id="UP000036771">
    <property type="component" value="Unassembled WGS sequence"/>
</dbReference>
<dbReference type="PROSITE" id="PS51483">
    <property type="entry name" value="B5"/>
    <property type="match status" value="1"/>
</dbReference>
<dbReference type="InterPro" id="IPR005147">
    <property type="entry name" value="tRNA_synthase_B5-dom"/>
</dbReference>
<comment type="similarity">
    <text evidence="2 15">Belongs to the phenylalanyl-tRNA synthetase beta subunit family. Type 1 subfamily.</text>
</comment>
<dbReference type="PANTHER" id="PTHR10947">
    <property type="entry name" value="PHENYLALANYL-TRNA SYNTHETASE BETA CHAIN AND LEUCINE-RICH REPEAT-CONTAINING PROTEIN 47"/>
    <property type="match status" value="1"/>
</dbReference>
<feature type="binding site" evidence="15">
    <location>
        <position position="458"/>
    </location>
    <ligand>
        <name>Mg(2+)</name>
        <dbReference type="ChEBI" id="CHEBI:18420"/>
        <note>shared with alpha subunit</note>
    </ligand>
</feature>
<dbReference type="SUPFAM" id="SSF50249">
    <property type="entry name" value="Nucleic acid-binding proteins"/>
    <property type="match status" value="1"/>
</dbReference>
<keyword evidence="21" id="KW-1185">Reference proteome</keyword>
<dbReference type="InterPro" id="IPR005121">
    <property type="entry name" value="Fdx_antiC-bd"/>
</dbReference>
<dbReference type="InterPro" id="IPR020825">
    <property type="entry name" value="Phe-tRNA_synthase-like_B3/B4"/>
</dbReference>
<dbReference type="SMART" id="SM00896">
    <property type="entry name" value="FDX-ACB"/>
    <property type="match status" value="1"/>
</dbReference>
<dbReference type="InterPro" id="IPR005146">
    <property type="entry name" value="B3/B4_tRNA-bd"/>
</dbReference>
<feature type="domain" description="B5" evidence="19">
    <location>
        <begin position="398"/>
        <end position="470"/>
    </location>
</feature>
<comment type="catalytic activity">
    <reaction evidence="14 15">
        <text>tRNA(Phe) + L-phenylalanine + ATP = L-phenylalanyl-tRNA(Phe) + AMP + diphosphate + H(+)</text>
        <dbReference type="Rhea" id="RHEA:19413"/>
        <dbReference type="Rhea" id="RHEA-COMP:9668"/>
        <dbReference type="Rhea" id="RHEA-COMP:9699"/>
        <dbReference type="ChEBI" id="CHEBI:15378"/>
        <dbReference type="ChEBI" id="CHEBI:30616"/>
        <dbReference type="ChEBI" id="CHEBI:33019"/>
        <dbReference type="ChEBI" id="CHEBI:58095"/>
        <dbReference type="ChEBI" id="CHEBI:78442"/>
        <dbReference type="ChEBI" id="CHEBI:78531"/>
        <dbReference type="ChEBI" id="CHEBI:456215"/>
        <dbReference type="EC" id="6.1.1.20"/>
    </reaction>
</comment>
<comment type="caution">
    <text evidence="20">The sequence shown here is derived from an EMBL/GenBank/DDBJ whole genome shotgun (WGS) entry which is preliminary data.</text>
</comment>
<dbReference type="InterPro" id="IPR004532">
    <property type="entry name" value="Phe-tRNA-ligase_IIc_bsu_bact"/>
</dbReference>
<keyword evidence="6 15" id="KW-0436">Ligase</keyword>
<feature type="binding site" evidence="15">
    <location>
        <position position="448"/>
    </location>
    <ligand>
        <name>Mg(2+)</name>
        <dbReference type="ChEBI" id="CHEBI:18420"/>
        <note>shared with alpha subunit</note>
    </ligand>
</feature>
<keyword evidence="4 15" id="KW-0963">Cytoplasm</keyword>
<dbReference type="Gene3D" id="2.40.50.140">
    <property type="entry name" value="Nucleic acid-binding proteins"/>
    <property type="match status" value="1"/>
</dbReference>
<dbReference type="FunFam" id="3.30.70.380:FF:000001">
    <property type="entry name" value="Phenylalanine--tRNA ligase beta subunit"/>
    <property type="match status" value="1"/>
</dbReference>
<keyword evidence="8 15" id="KW-0547">Nucleotide-binding</keyword>
<evidence type="ECO:0000256" key="8">
    <source>
        <dbReference type="ARBA" id="ARBA00022741"/>
    </source>
</evidence>
<keyword evidence="9 15" id="KW-0067">ATP-binding</keyword>
<evidence type="ECO:0000256" key="14">
    <source>
        <dbReference type="ARBA" id="ARBA00049255"/>
    </source>
</evidence>
<dbReference type="SUPFAM" id="SSF56037">
    <property type="entry name" value="PheT/TilS domain"/>
    <property type="match status" value="1"/>
</dbReference>
<dbReference type="Pfam" id="PF03484">
    <property type="entry name" value="B5"/>
    <property type="match status" value="1"/>
</dbReference>
<evidence type="ECO:0000256" key="10">
    <source>
        <dbReference type="ARBA" id="ARBA00022842"/>
    </source>
</evidence>
<evidence type="ECO:0000256" key="1">
    <source>
        <dbReference type="ARBA" id="ARBA00004496"/>
    </source>
</evidence>
<dbReference type="CDD" id="cd02796">
    <property type="entry name" value="tRNA_bind_bactPheRS"/>
    <property type="match status" value="1"/>
</dbReference>
<protein>
    <recommendedName>
        <fullName evidence="15">Phenylalanine--tRNA ligase beta subunit</fullName>
        <ecNumber evidence="15">6.1.1.20</ecNumber>
    </recommendedName>
    <alternativeName>
        <fullName evidence="15">Phenylalanyl-tRNA synthetase beta subunit</fullName>
        <shortName evidence="15">PheRS</shortName>
    </alternativeName>
</protein>
<dbReference type="PANTHER" id="PTHR10947:SF0">
    <property type="entry name" value="PHENYLALANINE--TRNA LIGASE BETA SUBUNIT"/>
    <property type="match status" value="1"/>
</dbReference>
<dbReference type="Pfam" id="PF17759">
    <property type="entry name" value="tRNA_synthFbeta"/>
    <property type="match status" value="1"/>
</dbReference>
<evidence type="ECO:0000256" key="15">
    <source>
        <dbReference type="HAMAP-Rule" id="MF_00283"/>
    </source>
</evidence>
<dbReference type="GO" id="GO:0000049">
    <property type="term" value="F:tRNA binding"/>
    <property type="evidence" value="ECO:0007669"/>
    <property type="project" value="UniProtKB-UniRule"/>
</dbReference>
<evidence type="ECO:0000256" key="9">
    <source>
        <dbReference type="ARBA" id="ARBA00022840"/>
    </source>
</evidence>
<evidence type="ECO:0000256" key="13">
    <source>
        <dbReference type="ARBA" id="ARBA00023146"/>
    </source>
</evidence>
<evidence type="ECO:0000256" key="5">
    <source>
        <dbReference type="ARBA" id="ARBA00022555"/>
    </source>
</evidence>
<evidence type="ECO:0000256" key="4">
    <source>
        <dbReference type="ARBA" id="ARBA00022490"/>
    </source>
</evidence>
<dbReference type="Pfam" id="PF03483">
    <property type="entry name" value="B3_4"/>
    <property type="match status" value="1"/>
</dbReference>
<dbReference type="SUPFAM" id="SSF46955">
    <property type="entry name" value="Putative DNA-binding domain"/>
    <property type="match status" value="1"/>
</dbReference>
<evidence type="ECO:0000313" key="20">
    <source>
        <dbReference type="EMBL" id="GAO97854.1"/>
    </source>
</evidence>
<dbReference type="FunFam" id="2.40.50.140:FF:000045">
    <property type="entry name" value="Phenylalanine--tRNA ligase beta subunit"/>
    <property type="match status" value="1"/>
</dbReference>
<dbReference type="Pfam" id="PF03147">
    <property type="entry name" value="FDX-ACB"/>
    <property type="match status" value="1"/>
</dbReference>
<feature type="domain" description="TRNA-binding" evidence="17">
    <location>
        <begin position="39"/>
        <end position="148"/>
    </location>
</feature>
<keyword evidence="12 15" id="KW-0648">Protein biosynthesis</keyword>
<evidence type="ECO:0000256" key="3">
    <source>
        <dbReference type="ARBA" id="ARBA00011209"/>
    </source>
</evidence>
<dbReference type="PROSITE" id="PS51447">
    <property type="entry name" value="FDX_ACB"/>
    <property type="match status" value="1"/>
</dbReference>
<keyword evidence="13 15" id="KW-0030">Aminoacyl-tRNA synthetase</keyword>
<keyword evidence="11 16" id="KW-0694">RNA-binding</keyword>
<evidence type="ECO:0000313" key="21">
    <source>
        <dbReference type="Proteomes" id="UP000036771"/>
    </source>
</evidence>
<gene>
    <name evidence="15 20" type="primary">pheT</name>
    <name evidence="20" type="ORF">Cva_00494</name>
</gene>
<dbReference type="GO" id="GO:0009328">
    <property type="term" value="C:phenylalanine-tRNA ligase complex"/>
    <property type="evidence" value="ECO:0007669"/>
    <property type="project" value="TreeGrafter"/>
</dbReference>
<comment type="cofactor">
    <cofactor evidence="15">
        <name>Mg(2+)</name>
        <dbReference type="ChEBI" id="CHEBI:18420"/>
    </cofactor>
    <text evidence="15">Binds 2 magnesium ions per tetramer.</text>
</comment>
<evidence type="ECO:0000256" key="11">
    <source>
        <dbReference type="ARBA" id="ARBA00022884"/>
    </source>
</evidence>
<dbReference type="InterPro" id="IPR041616">
    <property type="entry name" value="PheRS_beta_core"/>
</dbReference>
<dbReference type="Gene3D" id="3.30.930.10">
    <property type="entry name" value="Bira Bifunctional Protein, Domain 2"/>
    <property type="match status" value="1"/>
</dbReference>
<dbReference type="InterPro" id="IPR045060">
    <property type="entry name" value="Phe-tRNA-ligase_IIc_bsu"/>
</dbReference>
<evidence type="ECO:0000256" key="7">
    <source>
        <dbReference type="ARBA" id="ARBA00022723"/>
    </source>
</evidence>
<dbReference type="HAMAP" id="MF_00283">
    <property type="entry name" value="Phe_tRNA_synth_beta1"/>
    <property type="match status" value="1"/>
</dbReference>
<dbReference type="EMBL" id="BBVC01000020">
    <property type="protein sequence ID" value="GAO97854.1"/>
    <property type="molecule type" value="Genomic_DNA"/>
</dbReference>